<dbReference type="InterPro" id="IPR041078">
    <property type="entry name" value="Plavaka"/>
</dbReference>
<name>A0A067Q2Z9_9AGAM</name>
<dbReference type="Proteomes" id="UP000027265">
    <property type="component" value="Unassembled WGS sequence"/>
</dbReference>
<dbReference type="Pfam" id="PF20722">
    <property type="entry name" value="DUF6830"/>
    <property type="match status" value="1"/>
</dbReference>
<gene>
    <name evidence="2" type="ORF">JAAARDRAFT_57695</name>
</gene>
<dbReference type="AlphaFoldDB" id="A0A067Q2Z9"/>
<sequence>MEVEASRFPSVPIEDHFAGASVCFGKGRSFMAKFDEDEHASKRSSNIYYPFSCREDWEFASYLLRSSLTMEEIDDLLALTWIKKFIPLSFKSAKELRSRAELLPPGPQWRYQEISIDGFPTKDRMVLYYRDGLECIESLFSYPMFAGRMEFCPRKVFTSFNRQTRVYSEWMTSDGAWETQNLLPQGATLLGTILSSDKTLVSVGTGNRVAHPVLISLANIFADVRVKASHHAMLLAALLPCPKFLNKFGDPFRHEPRTGSTTLAQIDAIATQVDPWDLASYFKEAKTRRLNGVHLPFWRDWNLSDPSLFLTPEPLHQWHKFFWDHEVKWCRHVLGDAEMDFRFSVLHPHSGFHHFKEGISQLKQVTGREHRDMQRYLVACIAGAAPRDFVACIHSLMDFRYLAQFPTIDDNIISDISTALHGFHAHKHAVLAAGACTGKGNKPILNWHIPKLELMQSVVPSVRWSGAPIQYTADATEHAHRPLVKEPARTTNYQDINPQVCRHLDRAEKRRLFDLATSMRAIQLSAKSSKDSGPPVTELRPVERLDGPARTFTDYFDKVLNPPHTTTSPLRTFADHFTALHLNNEPSIRRITVDSAAIQFGLSDLCPALGDFLLRCQKQQESQPRSLLGGRRVSRADCHLPFTELQIWFSIRVQNKSPYDVTQVLRSLNLQASPPDSEWPLGRYDAVLLSHDPDIVGPWPLRSIQDHSVAQIRMVMRPLWMAVDSPPYLVYAQRFDIVSQGPLLASGVPAPDPASGMYVLKRALRTDGSRMGDVVPISHIRLPLDLVGRFGSVADVRLSETNSLECSSEFLLNKYWDKETFVHLR</sequence>
<keyword evidence="3" id="KW-1185">Reference proteome</keyword>
<feature type="domain" description="DUF6830" evidence="1">
    <location>
        <begin position="562"/>
        <end position="711"/>
    </location>
</feature>
<dbReference type="Pfam" id="PF18759">
    <property type="entry name" value="Plavaka"/>
    <property type="match status" value="1"/>
</dbReference>
<dbReference type="EMBL" id="KL197718">
    <property type="protein sequence ID" value="KDQ57872.1"/>
    <property type="molecule type" value="Genomic_DNA"/>
</dbReference>
<evidence type="ECO:0000259" key="1">
    <source>
        <dbReference type="Pfam" id="PF20722"/>
    </source>
</evidence>
<dbReference type="InterPro" id="IPR049233">
    <property type="entry name" value="DUF6830"/>
</dbReference>
<evidence type="ECO:0000313" key="2">
    <source>
        <dbReference type="EMBL" id="KDQ57872.1"/>
    </source>
</evidence>
<dbReference type="OrthoDB" id="3232986at2759"/>
<reference evidence="3" key="1">
    <citation type="journal article" date="2014" name="Proc. Natl. Acad. Sci. U.S.A.">
        <title>Extensive sampling of basidiomycete genomes demonstrates inadequacy of the white-rot/brown-rot paradigm for wood decay fungi.</title>
        <authorList>
            <person name="Riley R."/>
            <person name="Salamov A.A."/>
            <person name="Brown D.W."/>
            <person name="Nagy L.G."/>
            <person name="Floudas D."/>
            <person name="Held B.W."/>
            <person name="Levasseur A."/>
            <person name="Lombard V."/>
            <person name="Morin E."/>
            <person name="Otillar R."/>
            <person name="Lindquist E.A."/>
            <person name="Sun H."/>
            <person name="LaButti K.M."/>
            <person name="Schmutz J."/>
            <person name="Jabbour D."/>
            <person name="Luo H."/>
            <person name="Baker S.E."/>
            <person name="Pisabarro A.G."/>
            <person name="Walton J.D."/>
            <person name="Blanchette R.A."/>
            <person name="Henrissat B."/>
            <person name="Martin F."/>
            <person name="Cullen D."/>
            <person name="Hibbett D.S."/>
            <person name="Grigoriev I.V."/>
        </authorList>
    </citation>
    <scope>NUCLEOTIDE SEQUENCE [LARGE SCALE GENOMIC DNA]</scope>
    <source>
        <strain evidence="3">MUCL 33604</strain>
    </source>
</reference>
<proteinExistence type="predicted"/>
<dbReference type="InParanoid" id="A0A067Q2Z9"/>
<dbReference type="HOGENOM" id="CLU_006344_10_2_1"/>
<protein>
    <recommendedName>
        <fullName evidence="1">DUF6830 domain-containing protein</fullName>
    </recommendedName>
</protein>
<organism evidence="2 3">
    <name type="scientific">Jaapia argillacea MUCL 33604</name>
    <dbReference type="NCBI Taxonomy" id="933084"/>
    <lineage>
        <taxon>Eukaryota</taxon>
        <taxon>Fungi</taxon>
        <taxon>Dikarya</taxon>
        <taxon>Basidiomycota</taxon>
        <taxon>Agaricomycotina</taxon>
        <taxon>Agaricomycetes</taxon>
        <taxon>Agaricomycetidae</taxon>
        <taxon>Jaapiales</taxon>
        <taxon>Jaapiaceae</taxon>
        <taxon>Jaapia</taxon>
    </lineage>
</organism>
<evidence type="ECO:0000313" key="3">
    <source>
        <dbReference type="Proteomes" id="UP000027265"/>
    </source>
</evidence>
<accession>A0A067Q2Z9</accession>